<accession>A0A914YKA7</accession>
<evidence type="ECO:0000313" key="2">
    <source>
        <dbReference type="WBParaSite" id="PSU_v2.g19961.t1"/>
    </source>
</evidence>
<dbReference type="WBParaSite" id="PSU_v2.g19961.t1">
    <property type="protein sequence ID" value="PSU_v2.g19961.t1"/>
    <property type="gene ID" value="PSU_v2.g19961"/>
</dbReference>
<reference evidence="2" key="1">
    <citation type="submission" date="2022-11" db="UniProtKB">
        <authorList>
            <consortium name="WormBaseParasite"/>
        </authorList>
    </citation>
    <scope>IDENTIFICATION</scope>
</reference>
<dbReference type="AlphaFoldDB" id="A0A914YKA7"/>
<organism evidence="1 2">
    <name type="scientific">Panagrolaimus superbus</name>
    <dbReference type="NCBI Taxonomy" id="310955"/>
    <lineage>
        <taxon>Eukaryota</taxon>
        <taxon>Metazoa</taxon>
        <taxon>Ecdysozoa</taxon>
        <taxon>Nematoda</taxon>
        <taxon>Chromadorea</taxon>
        <taxon>Rhabditida</taxon>
        <taxon>Tylenchina</taxon>
        <taxon>Panagrolaimomorpha</taxon>
        <taxon>Panagrolaimoidea</taxon>
        <taxon>Panagrolaimidae</taxon>
        <taxon>Panagrolaimus</taxon>
    </lineage>
</organism>
<keyword evidence="1" id="KW-1185">Reference proteome</keyword>
<protein>
    <submittedName>
        <fullName evidence="2">Ubiquitin-like protease family profile domain-containing protein</fullName>
    </submittedName>
</protein>
<name>A0A914YKA7_9BILA</name>
<proteinExistence type="predicted"/>
<evidence type="ECO:0000313" key="1">
    <source>
        <dbReference type="Proteomes" id="UP000887577"/>
    </source>
</evidence>
<dbReference type="Proteomes" id="UP000887577">
    <property type="component" value="Unplaced"/>
</dbReference>
<sequence>MNLECSHSSSDQNMYNNDYKNIQLIKETCEDVFKKWNIGAEENASSSEIICGKNNLPKWTLMSLKPPATPCKEIVYAYFKVIEESLNGLVKLANHFWSTEKYFSEKNDFVISIGNKEIIDKLFVVISPNPFGSPHFVLLVMEPKKKVYCLYDPLGLNDNIVRDGVAINQSIEYAK</sequence>